<feature type="region of interest" description="Disordered" evidence="1">
    <location>
        <begin position="32"/>
        <end position="51"/>
    </location>
</feature>
<organism evidence="3 4">
    <name type="scientific">Candidatus Acutalibacter pullistercoris</name>
    <dbReference type="NCBI Taxonomy" id="2838418"/>
    <lineage>
        <taxon>Bacteria</taxon>
        <taxon>Bacillati</taxon>
        <taxon>Bacillota</taxon>
        <taxon>Clostridia</taxon>
        <taxon>Eubacteriales</taxon>
        <taxon>Acutalibacteraceae</taxon>
        <taxon>Acutalibacter</taxon>
    </lineage>
</organism>
<dbReference type="PROSITE" id="PS51257">
    <property type="entry name" value="PROKAR_LIPOPROTEIN"/>
    <property type="match status" value="1"/>
</dbReference>
<evidence type="ECO:0000256" key="2">
    <source>
        <dbReference type="SAM" id="SignalP"/>
    </source>
</evidence>
<keyword evidence="2" id="KW-0732">Signal</keyword>
<dbReference type="EMBL" id="DXDU01000117">
    <property type="protein sequence ID" value="HIY26961.1"/>
    <property type="molecule type" value="Genomic_DNA"/>
</dbReference>
<accession>A0A9D1YD45</accession>
<dbReference type="AlphaFoldDB" id="A0A9D1YD45"/>
<evidence type="ECO:0000256" key="1">
    <source>
        <dbReference type="SAM" id="MobiDB-lite"/>
    </source>
</evidence>
<gene>
    <name evidence="3" type="ORF">H9838_07320</name>
</gene>
<dbReference type="Proteomes" id="UP000823915">
    <property type="component" value="Unassembled WGS sequence"/>
</dbReference>
<reference evidence="3" key="2">
    <citation type="submission" date="2021-04" db="EMBL/GenBank/DDBJ databases">
        <authorList>
            <person name="Gilroy R."/>
        </authorList>
    </citation>
    <scope>NUCLEOTIDE SEQUENCE</scope>
    <source>
        <strain evidence="3">1282</strain>
    </source>
</reference>
<evidence type="ECO:0008006" key="5">
    <source>
        <dbReference type="Google" id="ProtNLM"/>
    </source>
</evidence>
<proteinExistence type="predicted"/>
<name>A0A9D1YD45_9FIRM</name>
<feature type="chain" id="PRO_5039543348" description="Lipoprotein" evidence="2">
    <location>
        <begin position="22"/>
        <end position="178"/>
    </location>
</feature>
<feature type="signal peptide" evidence="2">
    <location>
        <begin position="1"/>
        <end position="21"/>
    </location>
</feature>
<evidence type="ECO:0000313" key="3">
    <source>
        <dbReference type="EMBL" id="HIY26961.1"/>
    </source>
</evidence>
<evidence type="ECO:0000313" key="4">
    <source>
        <dbReference type="Proteomes" id="UP000823915"/>
    </source>
</evidence>
<comment type="caution">
    <text evidence="3">The sequence shown here is derived from an EMBL/GenBank/DDBJ whole genome shotgun (WGS) entry which is preliminary data.</text>
</comment>
<sequence length="178" mass="19526">MKKILALALAACLALTLAACSGNTVSLPQLTLPESSASESGGEQAAPETVGDQEFTDDLSGLCQYLEENYAVAGEKEEMSYQAIGAKGGYRYLFTYEGGTVQAEFYEFDPENLDDAAQACVDSVKEKGSFTMLDNEVQAKLSPNEKYMMIYHDSKEKEEKNAAQRARVEELFDAFHQD</sequence>
<protein>
    <recommendedName>
        <fullName evidence="5">Lipoprotein</fullName>
    </recommendedName>
</protein>
<feature type="compositionally biased region" description="Low complexity" evidence="1">
    <location>
        <begin position="33"/>
        <end position="48"/>
    </location>
</feature>
<reference evidence="3" key="1">
    <citation type="journal article" date="2021" name="PeerJ">
        <title>Extensive microbial diversity within the chicken gut microbiome revealed by metagenomics and culture.</title>
        <authorList>
            <person name="Gilroy R."/>
            <person name="Ravi A."/>
            <person name="Getino M."/>
            <person name="Pursley I."/>
            <person name="Horton D.L."/>
            <person name="Alikhan N.F."/>
            <person name="Baker D."/>
            <person name="Gharbi K."/>
            <person name="Hall N."/>
            <person name="Watson M."/>
            <person name="Adriaenssens E.M."/>
            <person name="Foster-Nyarko E."/>
            <person name="Jarju S."/>
            <person name="Secka A."/>
            <person name="Antonio M."/>
            <person name="Oren A."/>
            <person name="Chaudhuri R.R."/>
            <person name="La Ragione R."/>
            <person name="Hildebrand F."/>
            <person name="Pallen M.J."/>
        </authorList>
    </citation>
    <scope>NUCLEOTIDE SEQUENCE</scope>
    <source>
        <strain evidence="3">1282</strain>
    </source>
</reference>